<dbReference type="Pfam" id="PF13847">
    <property type="entry name" value="Methyltransf_31"/>
    <property type="match status" value="1"/>
</dbReference>
<dbReference type="InterPro" id="IPR029063">
    <property type="entry name" value="SAM-dependent_MTases_sf"/>
</dbReference>
<keyword evidence="6" id="KW-1185">Reference proteome</keyword>
<dbReference type="EMBL" id="CAJOBA010049255">
    <property type="protein sequence ID" value="CAF4221759.1"/>
    <property type="molecule type" value="Genomic_DNA"/>
</dbReference>
<dbReference type="EMBL" id="CAJOBC010003023">
    <property type="protein sequence ID" value="CAF3763316.1"/>
    <property type="molecule type" value="Genomic_DNA"/>
</dbReference>
<dbReference type="Proteomes" id="UP000681722">
    <property type="component" value="Unassembled WGS sequence"/>
</dbReference>
<dbReference type="InterPro" id="IPR053173">
    <property type="entry name" value="SAM-binding_MTase"/>
</dbReference>
<dbReference type="CDD" id="cd02440">
    <property type="entry name" value="AdoMet_MTases"/>
    <property type="match status" value="1"/>
</dbReference>
<dbReference type="EMBL" id="CAJNOK010027499">
    <property type="protein sequence ID" value="CAF1421077.1"/>
    <property type="molecule type" value="Genomic_DNA"/>
</dbReference>
<dbReference type="AlphaFoldDB" id="A0A814G9V4"/>
<evidence type="ECO:0000313" key="3">
    <source>
        <dbReference type="EMBL" id="CAF1421077.1"/>
    </source>
</evidence>
<organism evidence="2 6">
    <name type="scientific">Didymodactylos carnosus</name>
    <dbReference type="NCBI Taxonomy" id="1234261"/>
    <lineage>
        <taxon>Eukaryota</taxon>
        <taxon>Metazoa</taxon>
        <taxon>Spiralia</taxon>
        <taxon>Gnathifera</taxon>
        <taxon>Rotifera</taxon>
        <taxon>Eurotatoria</taxon>
        <taxon>Bdelloidea</taxon>
        <taxon>Philodinida</taxon>
        <taxon>Philodinidae</taxon>
        <taxon>Didymodactylos</taxon>
    </lineage>
</organism>
<proteinExistence type="predicted"/>
<evidence type="ECO:0000313" key="4">
    <source>
        <dbReference type="EMBL" id="CAF3763316.1"/>
    </source>
</evidence>
<protein>
    <recommendedName>
        <fullName evidence="1">Methyltransferase domain-containing protein</fullName>
    </recommendedName>
</protein>
<evidence type="ECO:0000313" key="5">
    <source>
        <dbReference type="EMBL" id="CAF4221759.1"/>
    </source>
</evidence>
<dbReference type="Proteomes" id="UP000677228">
    <property type="component" value="Unassembled WGS sequence"/>
</dbReference>
<evidence type="ECO:0000313" key="6">
    <source>
        <dbReference type="Proteomes" id="UP000663829"/>
    </source>
</evidence>
<reference evidence="2" key="1">
    <citation type="submission" date="2021-02" db="EMBL/GenBank/DDBJ databases">
        <authorList>
            <person name="Nowell W R."/>
        </authorList>
    </citation>
    <scope>NUCLEOTIDE SEQUENCE</scope>
</reference>
<evidence type="ECO:0000313" key="2">
    <source>
        <dbReference type="EMBL" id="CAF0991385.1"/>
    </source>
</evidence>
<dbReference type="PANTHER" id="PTHR45128">
    <property type="entry name" value="METHYLTRANSFERASE TYPE 11"/>
    <property type="match status" value="1"/>
</dbReference>
<dbReference type="Proteomes" id="UP000682733">
    <property type="component" value="Unassembled WGS sequence"/>
</dbReference>
<comment type="caution">
    <text evidence="2">The sequence shown here is derived from an EMBL/GenBank/DDBJ whole genome shotgun (WGS) entry which is preliminary data.</text>
</comment>
<dbReference type="Proteomes" id="UP000663829">
    <property type="component" value="Unassembled WGS sequence"/>
</dbReference>
<dbReference type="EMBL" id="CAJNOQ010003023">
    <property type="protein sequence ID" value="CAF0991385.1"/>
    <property type="molecule type" value="Genomic_DNA"/>
</dbReference>
<name>A0A814G9V4_9BILA</name>
<gene>
    <name evidence="2" type="ORF">GPM918_LOCUS13271</name>
    <name evidence="3" type="ORF">OVA965_LOCUS33693</name>
    <name evidence="4" type="ORF">SRO942_LOCUS13271</name>
    <name evidence="5" type="ORF">TMI583_LOCUS34588</name>
</gene>
<dbReference type="SUPFAM" id="SSF53335">
    <property type="entry name" value="S-adenosyl-L-methionine-dependent methyltransferases"/>
    <property type="match status" value="1"/>
</dbReference>
<sequence>MRNYYMGRLIGQVMPSSDAALLSRSQRAFQERPDLMLNVLNIRPGMIVADVGAGTGYTSLQIAKRVGPTGIVFSTDVQKSMLQLLTINAIYYGMHNIRPVLSTADNPNLPHNSFDLILMVDTYHECSNPPATLRGLRKALKPNGRIVVVEYRAEDANIPLLLDHKMSIYQTRLEFETNGFIFIGNVEILPLQHIMIFQKQQVRKQVREPVSEPVREQLREPVSEPVRAQLREPVREQLREQLREQEREQV</sequence>
<dbReference type="OrthoDB" id="10017101at2759"/>
<feature type="domain" description="Methyltransferase" evidence="1">
    <location>
        <begin position="43"/>
        <end position="159"/>
    </location>
</feature>
<accession>A0A814G9V4</accession>
<evidence type="ECO:0000259" key="1">
    <source>
        <dbReference type="Pfam" id="PF13847"/>
    </source>
</evidence>
<dbReference type="InterPro" id="IPR025714">
    <property type="entry name" value="Methyltranfer_dom"/>
</dbReference>
<dbReference type="Gene3D" id="3.40.50.150">
    <property type="entry name" value="Vaccinia Virus protein VP39"/>
    <property type="match status" value="1"/>
</dbReference>